<evidence type="ECO:0000313" key="4">
    <source>
        <dbReference type="Proteomes" id="UP000682713"/>
    </source>
</evidence>
<name>A0A942YL46_9BACI</name>
<evidence type="ECO:0000256" key="2">
    <source>
        <dbReference type="SAM" id="MobiDB-lite"/>
    </source>
</evidence>
<dbReference type="PROSITE" id="PS51904">
    <property type="entry name" value="GLYCOSYL_HYDROL_F25_2"/>
    <property type="match status" value="1"/>
</dbReference>
<proteinExistence type="inferred from homology"/>
<dbReference type="GO" id="GO:0009253">
    <property type="term" value="P:peptidoglycan catabolic process"/>
    <property type="evidence" value="ECO:0007669"/>
    <property type="project" value="InterPro"/>
</dbReference>
<keyword evidence="3" id="KW-0378">Hydrolase</keyword>
<feature type="region of interest" description="Disordered" evidence="2">
    <location>
        <begin position="211"/>
        <end position="255"/>
    </location>
</feature>
<dbReference type="PANTHER" id="PTHR34135:SF1">
    <property type="entry name" value="GLYCOSYL HYDROLASE FAMILY 25"/>
    <property type="match status" value="1"/>
</dbReference>
<dbReference type="GO" id="GO:0016052">
    <property type="term" value="P:carbohydrate catabolic process"/>
    <property type="evidence" value="ECO:0007669"/>
    <property type="project" value="TreeGrafter"/>
</dbReference>
<dbReference type="RefSeq" id="WP_213110863.1">
    <property type="nucleotide sequence ID" value="NZ_JAGYPJ010000001.1"/>
</dbReference>
<dbReference type="Proteomes" id="UP000682713">
    <property type="component" value="Unassembled WGS sequence"/>
</dbReference>
<dbReference type="EMBL" id="JAGYPJ010000001">
    <property type="protein sequence ID" value="MBS4200267.1"/>
    <property type="molecule type" value="Genomic_DNA"/>
</dbReference>
<dbReference type="CDD" id="cd06523">
    <property type="entry name" value="GH25_PlyB-like"/>
    <property type="match status" value="1"/>
</dbReference>
<dbReference type="SUPFAM" id="SSF51445">
    <property type="entry name" value="(Trans)glycosidases"/>
    <property type="match status" value="1"/>
</dbReference>
<dbReference type="GO" id="GO:0016998">
    <property type="term" value="P:cell wall macromolecule catabolic process"/>
    <property type="evidence" value="ECO:0007669"/>
    <property type="project" value="InterPro"/>
</dbReference>
<comment type="similarity">
    <text evidence="1">Belongs to the glycosyl hydrolase 25 family.</text>
</comment>
<dbReference type="Gene3D" id="3.20.20.80">
    <property type="entry name" value="Glycosidases"/>
    <property type="match status" value="1"/>
</dbReference>
<protein>
    <submittedName>
        <fullName evidence="3">Glycoside hydrolase family 25 protein</fullName>
    </submittedName>
</protein>
<dbReference type="InterPro" id="IPR017853">
    <property type="entry name" value="GH"/>
</dbReference>
<gene>
    <name evidence="3" type="ORF">KHA93_11560</name>
</gene>
<dbReference type="Pfam" id="PF01183">
    <property type="entry name" value="Glyco_hydro_25"/>
    <property type="match status" value="1"/>
</dbReference>
<dbReference type="PANTHER" id="PTHR34135">
    <property type="entry name" value="LYSOZYME"/>
    <property type="match status" value="1"/>
</dbReference>
<evidence type="ECO:0000313" key="3">
    <source>
        <dbReference type="EMBL" id="MBS4200267.1"/>
    </source>
</evidence>
<sequence>MALILDISHHQPPSSINYDKLAKQIDLVIIRTQYGSNTIDRHYKTHHKEFQKRGIPTAAYAWIRGASVADMEKEASEFYNRTKEFNPVFWFLDVEEKTMSDMRKGTSAFLRKLRSLGAKNVGIYVGHHLYKSFNLDLSEADAVWIPHYGSNNGTVNSKPAYPCDIHQYTDKGRLDGYGSYLDLNRILSDKKLEFFTGEIKEVVKEEKPVTKPVEPVIQPPKQSDKPNYANAPKLGSTHRVTKDTPGYLTAADAKSGKNKKTTVKVGNYFVYNTADGMINVTTKNGTPGSWINPNNASAVVDVIVESKLTQSKFKVAQKVKIKSSAKKYSRSTATIPNQYKNKSLTIQQVSNDDVLIKELYSWVKISDLQ</sequence>
<comment type="caution">
    <text evidence="3">The sequence shown here is derived from an EMBL/GenBank/DDBJ whole genome shotgun (WGS) entry which is preliminary data.</text>
</comment>
<dbReference type="InterPro" id="IPR002053">
    <property type="entry name" value="Glyco_hydro_25"/>
</dbReference>
<dbReference type="AlphaFoldDB" id="A0A942YL46"/>
<evidence type="ECO:0000256" key="1">
    <source>
        <dbReference type="ARBA" id="ARBA00010646"/>
    </source>
</evidence>
<accession>A0A942YL46</accession>
<reference evidence="3 4" key="1">
    <citation type="submission" date="2021-05" db="EMBL/GenBank/DDBJ databases">
        <title>Novel Bacillus species.</title>
        <authorList>
            <person name="Liu G."/>
        </authorList>
    </citation>
    <scope>NUCLEOTIDE SEQUENCE [LARGE SCALE GENOMIC DNA]</scope>
    <source>
        <strain evidence="3 4">FJAT-49732</strain>
    </source>
</reference>
<dbReference type="GO" id="GO:0003796">
    <property type="term" value="F:lysozyme activity"/>
    <property type="evidence" value="ECO:0007669"/>
    <property type="project" value="InterPro"/>
</dbReference>
<keyword evidence="4" id="KW-1185">Reference proteome</keyword>
<organism evidence="3 4">
    <name type="scientific">Lederbergia citrisecunda</name>
    <dbReference type="NCBI Taxonomy" id="2833583"/>
    <lineage>
        <taxon>Bacteria</taxon>
        <taxon>Bacillati</taxon>
        <taxon>Bacillota</taxon>
        <taxon>Bacilli</taxon>
        <taxon>Bacillales</taxon>
        <taxon>Bacillaceae</taxon>
        <taxon>Lederbergia</taxon>
    </lineage>
</organism>